<dbReference type="Proteomes" id="UP001515500">
    <property type="component" value="Chromosome 16"/>
</dbReference>
<sequence length="263" mass="29111">MTSEAPVSLTQHCVPIFKGEEYGRWSLRMKTVFQSQDLWDLVENGMPKGEDEGKEKESKKRDAKARCLIQQAVDGLVLDKIAEAETAHDAWEIIKKQSQGSSMMVAVRKQALRQSFETLQMEDGESVQSYWARVVAIVNQVRGLGHKLSESEVVSKVLRSLAPKFDYVAVAMEESRDSPTLTLDEPHGSLQAHEFRVNRSAGKASEKALYVKGDGSSFQSKEKGSSSTTGGWSSPRGRGRGFFRGRGRGRWSRGQGGNSKANI</sequence>
<accession>A0AB40CNR8</accession>
<dbReference type="PANTHER" id="PTHR35317:SF35">
    <property type="entry name" value="DUF4219 DOMAIN-CONTAINING PROTEIN"/>
    <property type="match status" value="1"/>
</dbReference>
<dbReference type="AlphaFoldDB" id="A0AB40CNR8"/>
<protein>
    <submittedName>
        <fullName evidence="3">Uncharacterized protein LOC120278439</fullName>
    </submittedName>
</protein>
<reference evidence="3" key="1">
    <citation type="submission" date="2025-08" db="UniProtKB">
        <authorList>
            <consortium name="RefSeq"/>
        </authorList>
    </citation>
    <scope>IDENTIFICATION</scope>
</reference>
<dbReference type="RefSeq" id="XP_039141167.1">
    <property type="nucleotide sequence ID" value="XM_039285233.1"/>
</dbReference>
<proteinExistence type="predicted"/>
<gene>
    <name evidence="3" type="primary">LOC120278439</name>
</gene>
<dbReference type="PANTHER" id="PTHR35317">
    <property type="entry name" value="OS04G0629600 PROTEIN"/>
    <property type="match status" value="1"/>
</dbReference>
<evidence type="ECO:0000313" key="3">
    <source>
        <dbReference type="RefSeq" id="XP_039141167.1"/>
    </source>
</evidence>
<evidence type="ECO:0000313" key="2">
    <source>
        <dbReference type="Proteomes" id="UP001515500"/>
    </source>
</evidence>
<feature type="compositionally biased region" description="Low complexity" evidence="1">
    <location>
        <begin position="215"/>
        <end position="236"/>
    </location>
</feature>
<feature type="compositionally biased region" description="Basic residues" evidence="1">
    <location>
        <begin position="237"/>
        <end position="251"/>
    </location>
</feature>
<keyword evidence="2" id="KW-1185">Reference proteome</keyword>
<organism evidence="2 3">
    <name type="scientific">Dioscorea cayennensis subsp. rotundata</name>
    <name type="common">White Guinea yam</name>
    <name type="synonym">Dioscorea rotundata</name>
    <dbReference type="NCBI Taxonomy" id="55577"/>
    <lineage>
        <taxon>Eukaryota</taxon>
        <taxon>Viridiplantae</taxon>
        <taxon>Streptophyta</taxon>
        <taxon>Embryophyta</taxon>
        <taxon>Tracheophyta</taxon>
        <taxon>Spermatophyta</taxon>
        <taxon>Magnoliopsida</taxon>
        <taxon>Liliopsida</taxon>
        <taxon>Dioscoreales</taxon>
        <taxon>Dioscoreaceae</taxon>
        <taxon>Dioscorea</taxon>
    </lineage>
</organism>
<name>A0AB40CNR8_DIOCR</name>
<dbReference type="GeneID" id="120278439"/>
<feature type="region of interest" description="Disordered" evidence="1">
    <location>
        <begin position="214"/>
        <end position="263"/>
    </location>
</feature>
<dbReference type="Pfam" id="PF14223">
    <property type="entry name" value="Retrotran_gag_2"/>
    <property type="match status" value="1"/>
</dbReference>
<evidence type="ECO:0000256" key="1">
    <source>
        <dbReference type="SAM" id="MobiDB-lite"/>
    </source>
</evidence>